<evidence type="ECO:0000313" key="2">
    <source>
        <dbReference type="EMBL" id="CAH3159074.1"/>
    </source>
</evidence>
<evidence type="ECO:0000259" key="1">
    <source>
        <dbReference type="Pfam" id="PF26215"/>
    </source>
</evidence>
<organism evidence="2 3">
    <name type="scientific">Porites lobata</name>
    <dbReference type="NCBI Taxonomy" id="104759"/>
    <lineage>
        <taxon>Eukaryota</taxon>
        <taxon>Metazoa</taxon>
        <taxon>Cnidaria</taxon>
        <taxon>Anthozoa</taxon>
        <taxon>Hexacorallia</taxon>
        <taxon>Scleractinia</taxon>
        <taxon>Fungiina</taxon>
        <taxon>Poritidae</taxon>
        <taxon>Porites</taxon>
    </lineage>
</organism>
<dbReference type="Proteomes" id="UP001159405">
    <property type="component" value="Unassembled WGS sequence"/>
</dbReference>
<sequence length="385" mass="44702">MAKRPLYDLFPRNSEIHNFTSLKLTEWQARVLGMGLKFRPSLLPPSEAQFDLQIQDFCRRVRLQDKFANCPPDKDFNPRLYVPTGWNPLRQNPDIEDKLFVLRKELLKNIVAGKPHWKNNLTKHEREELSELKSNPNIKILPTDKNLGPALVSTDWVQAETLRHLHDELSYHKVTQQDWYANRLNLIKPKVHMPTVLRDSGELIQLLENTVLPDGDCFLVTADVASLYPKVDTKKALIALDLLLREAGAPETPLLIQLARLVFENNYLSSEFCPDIFHQKFGIAMGTPFSVTVANAFIDGSSSVLQFSTFQKPLNKYLYIPFESFHPSSNKKAFIKGELMRYARNSSSFKSFSETRDRFWKWLRLRGYPFAFLLPLFREIRYSDR</sequence>
<feature type="non-terminal residue" evidence="2">
    <location>
        <position position="385"/>
    </location>
</feature>
<dbReference type="Pfam" id="PF26215">
    <property type="entry name" value="HTH_animal"/>
    <property type="match status" value="1"/>
</dbReference>
<dbReference type="PANTHER" id="PTHR21301">
    <property type="entry name" value="REVERSE TRANSCRIPTASE"/>
    <property type="match status" value="1"/>
</dbReference>
<gene>
    <name evidence="2" type="ORF">PLOB_00003447</name>
</gene>
<name>A0ABN8QB66_9CNID</name>
<keyword evidence="3" id="KW-1185">Reference proteome</keyword>
<comment type="caution">
    <text evidence="2">The sequence shown here is derived from an EMBL/GenBank/DDBJ whole genome shotgun (WGS) entry which is preliminary data.</text>
</comment>
<dbReference type="InterPro" id="IPR058912">
    <property type="entry name" value="HTH_animal"/>
</dbReference>
<accession>A0ABN8QB66</accession>
<dbReference type="EMBL" id="CALNXK010000113">
    <property type="protein sequence ID" value="CAH3159074.1"/>
    <property type="molecule type" value="Genomic_DNA"/>
</dbReference>
<dbReference type="PANTHER" id="PTHR21301:SF10">
    <property type="entry name" value="REVERSE TRANSCRIPTASE DOMAIN-CONTAINING PROTEIN"/>
    <property type="match status" value="1"/>
</dbReference>
<reference evidence="2 3" key="1">
    <citation type="submission" date="2022-05" db="EMBL/GenBank/DDBJ databases">
        <authorList>
            <consortium name="Genoscope - CEA"/>
            <person name="William W."/>
        </authorList>
    </citation>
    <scope>NUCLEOTIDE SEQUENCE [LARGE SCALE GENOMIC DNA]</scope>
</reference>
<evidence type="ECO:0000313" key="3">
    <source>
        <dbReference type="Proteomes" id="UP001159405"/>
    </source>
</evidence>
<feature type="domain" description="Helix-turn-helix" evidence="1">
    <location>
        <begin position="318"/>
        <end position="369"/>
    </location>
</feature>
<proteinExistence type="predicted"/>
<protein>
    <recommendedName>
        <fullName evidence="1">Helix-turn-helix domain-containing protein</fullName>
    </recommendedName>
</protein>